<dbReference type="Proteomes" id="UP000236379">
    <property type="component" value="Unassembled WGS sequence"/>
</dbReference>
<evidence type="ECO:0000259" key="2">
    <source>
        <dbReference type="PROSITE" id="PS50887"/>
    </source>
</evidence>
<dbReference type="EMBL" id="PPPD01000002">
    <property type="protein sequence ID" value="PNY79910.1"/>
    <property type="molecule type" value="Genomic_DNA"/>
</dbReference>
<comment type="caution">
    <text evidence="3">The sequence shown here is derived from an EMBL/GenBank/DDBJ whole genome shotgun (WGS) entry which is preliminary data.</text>
</comment>
<feature type="transmembrane region" description="Helical" evidence="1">
    <location>
        <begin position="36"/>
        <end position="54"/>
    </location>
</feature>
<evidence type="ECO:0000256" key="1">
    <source>
        <dbReference type="SAM" id="Phobius"/>
    </source>
</evidence>
<organism evidence="3 4">
    <name type="scientific">Deinococcus koreensis</name>
    <dbReference type="NCBI Taxonomy" id="2054903"/>
    <lineage>
        <taxon>Bacteria</taxon>
        <taxon>Thermotogati</taxon>
        <taxon>Deinococcota</taxon>
        <taxon>Deinococci</taxon>
        <taxon>Deinococcales</taxon>
        <taxon>Deinococcaceae</taxon>
        <taxon>Deinococcus</taxon>
    </lineage>
</organism>
<feature type="transmembrane region" description="Helical" evidence="1">
    <location>
        <begin position="147"/>
        <end position="167"/>
    </location>
</feature>
<feature type="transmembrane region" description="Helical" evidence="1">
    <location>
        <begin position="95"/>
        <end position="113"/>
    </location>
</feature>
<feature type="domain" description="GGDEF" evidence="2">
    <location>
        <begin position="222"/>
        <end position="351"/>
    </location>
</feature>
<dbReference type="GO" id="GO:0005886">
    <property type="term" value="C:plasma membrane"/>
    <property type="evidence" value="ECO:0007669"/>
    <property type="project" value="TreeGrafter"/>
</dbReference>
<keyword evidence="1" id="KW-0472">Membrane</keyword>
<dbReference type="GO" id="GO:0052621">
    <property type="term" value="F:diguanylate cyclase activity"/>
    <property type="evidence" value="ECO:0007669"/>
    <property type="project" value="TreeGrafter"/>
</dbReference>
<feature type="transmembrane region" description="Helical" evidence="1">
    <location>
        <begin position="5"/>
        <end position="24"/>
    </location>
</feature>
<dbReference type="InterPro" id="IPR050469">
    <property type="entry name" value="Diguanylate_Cyclase"/>
</dbReference>
<dbReference type="SMART" id="SM00267">
    <property type="entry name" value="GGDEF"/>
    <property type="match status" value="1"/>
</dbReference>
<dbReference type="NCBIfam" id="TIGR00254">
    <property type="entry name" value="GGDEF"/>
    <property type="match status" value="1"/>
</dbReference>
<dbReference type="SUPFAM" id="SSF55073">
    <property type="entry name" value="Nucleotide cyclase"/>
    <property type="match status" value="1"/>
</dbReference>
<dbReference type="InterPro" id="IPR000160">
    <property type="entry name" value="GGDEF_dom"/>
</dbReference>
<accession>A0A2K3UTS7</accession>
<dbReference type="GO" id="GO:1902201">
    <property type="term" value="P:negative regulation of bacterial-type flagellum-dependent cell motility"/>
    <property type="evidence" value="ECO:0007669"/>
    <property type="project" value="TreeGrafter"/>
</dbReference>
<keyword evidence="1" id="KW-0812">Transmembrane</keyword>
<proteinExistence type="predicted"/>
<evidence type="ECO:0000313" key="4">
    <source>
        <dbReference type="Proteomes" id="UP000236379"/>
    </source>
</evidence>
<gene>
    <name evidence="3" type="ORF">CVO96_18420</name>
</gene>
<keyword evidence="1" id="KW-1133">Transmembrane helix</keyword>
<reference evidence="3 4" key="1">
    <citation type="submission" date="2018-01" db="EMBL/GenBank/DDBJ databases">
        <title>Deinococcus koreensis sp. nov., a radiation-resistant bacterium isolated from river water.</title>
        <authorList>
            <person name="Choi A."/>
        </authorList>
    </citation>
    <scope>NUCLEOTIDE SEQUENCE [LARGE SCALE GENOMIC DNA]</scope>
    <source>
        <strain evidence="3 4">SJW1-2</strain>
    </source>
</reference>
<dbReference type="AlphaFoldDB" id="A0A2K3UTS7"/>
<dbReference type="PROSITE" id="PS50887">
    <property type="entry name" value="GGDEF"/>
    <property type="match status" value="1"/>
</dbReference>
<dbReference type="GO" id="GO:0043709">
    <property type="term" value="P:cell adhesion involved in single-species biofilm formation"/>
    <property type="evidence" value="ECO:0007669"/>
    <property type="project" value="TreeGrafter"/>
</dbReference>
<keyword evidence="4" id="KW-1185">Reference proteome</keyword>
<dbReference type="InterPro" id="IPR029787">
    <property type="entry name" value="Nucleotide_cyclase"/>
</dbReference>
<feature type="transmembrane region" description="Helical" evidence="1">
    <location>
        <begin position="120"/>
        <end position="141"/>
    </location>
</feature>
<dbReference type="Gene3D" id="3.30.70.270">
    <property type="match status" value="1"/>
</dbReference>
<dbReference type="CDD" id="cd01949">
    <property type="entry name" value="GGDEF"/>
    <property type="match status" value="1"/>
</dbReference>
<dbReference type="PANTHER" id="PTHR45138:SF9">
    <property type="entry name" value="DIGUANYLATE CYCLASE DGCM-RELATED"/>
    <property type="match status" value="1"/>
</dbReference>
<dbReference type="Pfam" id="PF00990">
    <property type="entry name" value="GGDEF"/>
    <property type="match status" value="1"/>
</dbReference>
<name>A0A2K3UTS7_9DEIO</name>
<sequence length="362" mass="39093">MRRRLYIGISVLGIGIQMGIWVLNFYRAVPDPVTTVTNPMFTGLSSWVIWWMACRRPVETVNWVGLTACGLVIVLRAVATPLLGGAELLTALQDLYWLLVVVSVIAFLTVDYRRAIGVTATFYLAGTLLPWAVLAAGGAALSSPARLGQLQLLCGIALITLCSLAWYREHFQRGRDELRLTQKLAATDALTGLNNRHALYPRLGELLGGLTLRLQPPAAATAPFCLLLIDVDHFKRINDQLGHGVGDEVLRQVARTLQGQLRPDDLLGRWGGEEFLVALPGAQEDQALEVAERLRRAVAQADFGTASLVTVSVGLSEARPGDVLEAVVARADAALYEAKRSGRDRVACGPGNDQAPALVSAD</sequence>
<evidence type="ECO:0000313" key="3">
    <source>
        <dbReference type="EMBL" id="PNY79910.1"/>
    </source>
</evidence>
<dbReference type="InterPro" id="IPR043128">
    <property type="entry name" value="Rev_trsase/Diguanyl_cyclase"/>
</dbReference>
<feature type="transmembrane region" description="Helical" evidence="1">
    <location>
        <begin position="61"/>
        <end position="83"/>
    </location>
</feature>
<dbReference type="PANTHER" id="PTHR45138">
    <property type="entry name" value="REGULATORY COMPONENTS OF SENSORY TRANSDUCTION SYSTEM"/>
    <property type="match status" value="1"/>
</dbReference>
<protein>
    <recommendedName>
        <fullName evidence="2">GGDEF domain-containing protein</fullName>
    </recommendedName>
</protein>
<dbReference type="FunFam" id="3.30.70.270:FF:000001">
    <property type="entry name" value="Diguanylate cyclase domain protein"/>
    <property type="match status" value="1"/>
</dbReference>